<name>A0A9P5YWV1_9AGAR</name>
<sequence>MQIFSGLDSSVCSETALTLSKPDPLNRIESELLQLVNAADDTLEAKLGLSSSARITLEVMLMAQQAKSHRKVCINIADQTYQLFNALDGGVKGRAIDINGILRDHIVRLNEDLVQIRKIIKYFTSWWSISRIWKARRRLQKCYDILSNAMQMYLLLLKYSLSRPIPKRRLGDRKRWPGPSLTVPPSRPRRVKDQQRRSEKMPQGKTPPRPRPASAIAKPPYRNRTSASAGVVF</sequence>
<evidence type="ECO:0000256" key="1">
    <source>
        <dbReference type="SAM" id="MobiDB-lite"/>
    </source>
</evidence>
<feature type="compositionally biased region" description="Basic and acidic residues" evidence="1">
    <location>
        <begin position="191"/>
        <end position="202"/>
    </location>
</feature>
<feature type="region of interest" description="Disordered" evidence="1">
    <location>
        <begin position="170"/>
        <end position="233"/>
    </location>
</feature>
<organism evidence="2 3">
    <name type="scientific">Pholiota conissans</name>
    <dbReference type="NCBI Taxonomy" id="109636"/>
    <lineage>
        <taxon>Eukaryota</taxon>
        <taxon>Fungi</taxon>
        <taxon>Dikarya</taxon>
        <taxon>Basidiomycota</taxon>
        <taxon>Agaricomycotina</taxon>
        <taxon>Agaricomycetes</taxon>
        <taxon>Agaricomycetidae</taxon>
        <taxon>Agaricales</taxon>
        <taxon>Agaricineae</taxon>
        <taxon>Strophariaceae</taxon>
        <taxon>Pholiota</taxon>
    </lineage>
</organism>
<dbReference type="AlphaFoldDB" id="A0A9P5YWV1"/>
<proteinExistence type="predicted"/>
<reference evidence="2" key="1">
    <citation type="submission" date="2020-11" db="EMBL/GenBank/DDBJ databases">
        <authorList>
            <consortium name="DOE Joint Genome Institute"/>
            <person name="Ahrendt S."/>
            <person name="Riley R."/>
            <person name="Andreopoulos W."/>
            <person name="Labutti K."/>
            <person name="Pangilinan J."/>
            <person name="Ruiz-Duenas F.J."/>
            <person name="Barrasa J.M."/>
            <person name="Sanchez-Garcia M."/>
            <person name="Camarero S."/>
            <person name="Miyauchi S."/>
            <person name="Serrano A."/>
            <person name="Linde D."/>
            <person name="Babiker R."/>
            <person name="Drula E."/>
            <person name="Ayuso-Fernandez I."/>
            <person name="Pacheco R."/>
            <person name="Padilla G."/>
            <person name="Ferreira P."/>
            <person name="Barriuso J."/>
            <person name="Kellner H."/>
            <person name="Castanera R."/>
            <person name="Alfaro M."/>
            <person name="Ramirez L."/>
            <person name="Pisabarro A.G."/>
            <person name="Kuo A."/>
            <person name="Tritt A."/>
            <person name="Lipzen A."/>
            <person name="He G."/>
            <person name="Yan M."/>
            <person name="Ng V."/>
            <person name="Cullen D."/>
            <person name="Martin F."/>
            <person name="Rosso M.-N."/>
            <person name="Henrissat B."/>
            <person name="Hibbett D."/>
            <person name="Martinez A.T."/>
            <person name="Grigoriev I.V."/>
        </authorList>
    </citation>
    <scope>NUCLEOTIDE SEQUENCE</scope>
    <source>
        <strain evidence="2">CIRM-BRFM 674</strain>
    </source>
</reference>
<dbReference type="EMBL" id="MU155336">
    <property type="protein sequence ID" value="KAF9475351.1"/>
    <property type="molecule type" value="Genomic_DNA"/>
</dbReference>
<feature type="compositionally biased region" description="Polar residues" evidence="1">
    <location>
        <begin position="223"/>
        <end position="233"/>
    </location>
</feature>
<accession>A0A9P5YWV1</accession>
<evidence type="ECO:0000313" key="3">
    <source>
        <dbReference type="Proteomes" id="UP000807469"/>
    </source>
</evidence>
<dbReference type="OrthoDB" id="3041657at2759"/>
<evidence type="ECO:0000313" key="2">
    <source>
        <dbReference type="EMBL" id="KAF9475351.1"/>
    </source>
</evidence>
<dbReference type="CDD" id="cd21037">
    <property type="entry name" value="MLKL_NTD"/>
    <property type="match status" value="1"/>
</dbReference>
<dbReference type="InterPro" id="IPR059179">
    <property type="entry name" value="MLKL-like_MCAfunc"/>
</dbReference>
<protein>
    <submittedName>
        <fullName evidence="2">Uncharacterized protein</fullName>
    </submittedName>
</protein>
<keyword evidence="3" id="KW-1185">Reference proteome</keyword>
<gene>
    <name evidence="2" type="ORF">BDN70DRAFT_255042</name>
</gene>
<dbReference type="Proteomes" id="UP000807469">
    <property type="component" value="Unassembled WGS sequence"/>
</dbReference>
<comment type="caution">
    <text evidence="2">The sequence shown here is derived from an EMBL/GenBank/DDBJ whole genome shotgun (WGS) entry which is preliminary data.</text>
</comment>